<evidence type="ECO:0000313" key="1">
    <source>
        <dbReference type="EMBL" id="GAA5156584.1"/>
    </source>
</evidence>
<dbReference type="SUPFAM" id="SSF158745">
    <property type="entry name" value="LanC-like"/>
    <property type="match status" value="1"/>
</dbReference>
<evidence type="ECO:0008006" key="3">
    <source>
        <dbReference type="Google" id="ProtNLM"/>
    </source>
</evidence>
<dbReference type="EMBL" id="BAABKG010000007">
    <property type="protein sequence ID" value="GAA5156584.1"/>
    <property type="molecule type" value="Genomic_DNA"/>
</dbReference>
<dbReference type="Gene3D" id="1.50.10.10">
    <property type="match status" value="1"/>
</dbReference>
<evidence type="ECO:0000313" key="2">
    <source>
        <dbReference type="Proteomes" id="UP001500221"/>
    </source>
</evidence>
<organism evidence="1 2">
    <name type="scientific">Nocardioides marinquilinus</name>
    <dbReference type="NCBI Taxonomy" id="1210400"/>
    <lineage>
        <taxon>Bacteria</taxon>
        <taxon>Bacillati</taxon>
        <taxon>Actinomycetota</taxon>
        <taxon>Actinomycetes</taxon>
        <taxon>Propionibacteriales</taxon>
        <taxon>Nocardioidaceae</taxon>
        <taxon>Nocardioides</taxon>
    </lineage>
</organism>
<dbReference type="PRINTS" id="PR01950">
    <property type="entry name" value="LANCSUPER"/>
</dbReference>
<dbReference type="InterPro" id="IPR007822">
    <property type="entry name" value="LANC-like"/>
</dbReference>
<dbReference type="SMART" id="SM01260">
    <property type="entry name" value="LANC_like"/>
    <property type="match status" value="1"/>
</dbReference>
<dbReference type="Gene3D" id="1.50.10.20">
    <property type="match status" value="1"/>
</dbReference>
<comment type="caution">
    <text evidence="1">The sequence shown here is derived from an EMBL/GenBank/DDBJ whole genome shotgun (WGS) entry which is preliminary data.</text>
</comment>
<reference evidence="2" key="1">
    <citation type="journal article" date="2019" name="Int. J. Syst. Evol. Microbiol.">
        <title>The Global Catalogue of Microorganisms (GCM) 10K type strain sequencing project: providing services to taxonomists for standard genome sequencing and annotation.</title>
        <authorList>
            <consortium name="The Broad Institute Genomics Platform"/>
            <consortium name="The Broad Institute Genome Sequencing Center for Infectious Disease"/>
            <person name="Wu L."/>
            <person name="Ma J."/>
        </authorList>
    </citation>
    <scope>NUCLEOTIDE SEQUENCE [LARGE SCALE GENOMIC DNA]</scope>
    <source>
        <strain evidence="2">JCM 18459</strain>
    </source>
</reference>
<accession>A0ABP9Q9K6</accession>
<proteinExistence type="predicted"/>
<name>A0ABP9Q9K6_9ACTN</name>
<dbReference type="InterPro" id="IPR012341">
    <property type="entry name" value="6hp_glycosidase-like_sf"/>
</dbReference>
<dbReference type="RefSeq" id="WP_345464356.1">
    <property type="nucleotide sequence ID" value="NZ_BAABKG010000007.1"/>
</dbReference>
<protein>
    <recommendedName>
        <fullName evidence="3">Lanthionine synthetase</fullName>
    </recommendedName>
</protein>
<dbReference type="Proteomes" id="UP001500221">
    <property type="component" value="Unassembled WGS sequence"/>
</dbReference>
<keyword evidence="2" id="KW-1185">Reference proteome</keyword>
<dbReference type="Pfam" id="PF05147">
    <property type="entry name" value="LANC_like"/>
    <property type="match status" value="1"/>
</dbReference>
<sequence length="433" mass="45734">MSDSHRELAEAGWRWVLDQLVWDADGPWLPETVPHDDVRPATYLGLHSGLGGLAHVLAEVRLARPWTTAEGRLAEAIVERLADDCATATEYDLFDGAAGHVDALLALGADPTPGVRRLLDLATPDGWPQQHVGPPRYADGARLSDATIGTAGVLLAGLWARRHGVAGAGELARHAAGVLAAEAAAAPSGVTWRFVPVRFHREPRSEMPNWSHGLAGIAAAVALAGGELDRPDLLALGRAGAEQLVALGTHDDAGFRVPRQVPPVDSVVTFAWGWCHGPSGTSSLFAALDHLGVEEVAGTAPRVWRARCWDAVRGSGIPARLKPGFWDNDGRCCGTAGVVDLALDAGEVGFAVRLGDALVERAERDGDRAWWRFVEPTADDPLLPPGTGWMQGAAGIAAALFRLARGTGPDRDLTRVPRADTWWAGPPAFSAGS</sequence>
<gene>
    <name evidence="1" type="ORF">GCM10023340_44850</name>
</gene>